<reference evidence="1" key="1">
    <citation type="submission" date="2023-06" db="EMBL/GenBank/DDBJ databases">
        <title>Genomic of Parafulvivirga corallium.</title>
        <authorList>
            <person name="Wang G."/>
        </authorList>
    </citation>
    <scope>NUCLEOTIDE SEQUENCE</scope>
    <source>
        <strain evidence="1">BMA10</strain>
    </source>
</reference>
<sequence length="294" mass="34098">MNNSFDQFIPGDVMFSIGKRSACIFDKLKENPKYSVVLDINGFTQQINTDSVDFYSRVLTNYKQFCTADKPANYHVNVAEYNHKVKRRLRGDANYNCSKIQLNEVFNYRMDRSGTHIDLMLPKQYEPWMADNFFKLYFSSRCLDHGMILFHASAIIKTDGGMVVFLGQSGAGKSTIASLSDLPCIHDDIIAISCKQGRFRVETIPFKVDYEKRAFDGAIDGFFRIYQSSKTYSEKISHKVEKQTHLLFGVWSFREFDFDSGSMDQRKIEMCQAMIDIPMKRLFFTKNKEFMKLI</sequence>
<gene>
    <name evidence="1" type="ORF">QQ008_07085</name>
</gene>
<dbReference type="RefSeq" id="WP_346751145.1">
    <property type="nucleotide sequence ID" value="NZ_JAUJEA010000002.1"/>
</dbReference>
<organism evidence="1 2">
    <name type="scientific">Splendidivirga corallicola</name>
    <dbReference type="NCBI Taxonomy" id="3051826"/>
    <lineage>
        <taxon>Bacteria</taxon>
        <taxon>Pseudomonadati</taxon>
        <taxon>Bacteroidota</taxon>
        <taxon>Cytophagia</taxon>
        <taxon>Cytophagales</taxon>
        <taxon>Splendidivirgaceae</taxon>
        <taxon>Splendidivirga</taxon>
    </lineage>
</organism>
<accession>A0ABT8KK76</accession>
<dbReference type="SUPFAM" id="SSF53795">
    <property type="entry name" value="PEP carboxykinase-like"/>
    <property type="match status" value="1"/>
</dbReference>
<keyword evidence="2" id="KW-1185">Reference proteome</keyword>
<evidence type="ECO:0000313" key="1">
    <source>
        <dbReference type="EMBL" id="MDN5201117.1"/>
    </source>
</evidence>
<dbReference type="Proteomes" id="UP001172082">
    <property type="component" value="Unassembled WGS sequence"/>
</dbReference>
<dbReference type="EMBL" id="JAUJEA010000002">
    <property type="protein sequence ID" value="MDN5201117.1"/>
    <property type="molecule type" value="Genomic_DNA"/>
</dbReference>
<name>A0ABT8KK76_9BACT</name>
<protein>
    <submittedName>
        <fullName evidence="1">Uncharacterized protein</fullName>
    </submittedName>
</protein>
<proteinExistence type="predicted"/>
<comment type="caution">
    <text evidence="1">The sequence shown here is derived from an EMBL/GenBank/DDBJ whole genome shotgun (WGS) entry which is preliminary data.</text>
</comment>
<evidence type="ECO:0000313" key="2">
    <source>
        <dbReference type="Proteomes" id="UP001172082"/>
    </source>
</evidence>